<reference evidence="2" key="1">
    <citation type="journal article" date="2019" name="Int. J. Syst. Evol. Microbiol.">
        <title>The Global Catalogue of Microorganisms (GCM) 10K type strain sequencing project: providing services to taxonomists for standard genome sequencing and annotation.</title>
        <authorList>
            <consortium name="The Broad Institute Genomics Platform"/>
            <consortium name="The Broad Institute Genome Sequencing Center for Infectious Disease"/>
            <person name="Wu L."/>
            <person name="Ma J."/>
        </authorList>
    </citation>
    <scope>NUCLEOTIDE SEQUENCE [LARGE SCALE GENOMIC DNA]</scope>
    <source>
        <strain evidence="2">JCM 16014</strain>
    </source>
</reference>
<dbReference type="RefSeq" id="WP_344668906.1">
    <property type="nucleotide sequence ID" value="NZ_BAAAQN010000041.1"/>
</dbReference>
<sequence length="201" mass="22342">MEPYKSVRVNFDNDDYENVCERFGGGFDALPAWRDLGNLLAHRAGWHFNVANHGEALWCCGVLGEARLVVYVEPAGFHCYDHGEDDDAVFASTAGVEAWLSTREEAARTPSAVIKEMAQTFDWQVLRDYPFRLDVSWSDGMYCATLPALYEPSFGANVRDVVNGAAEMLCQLFDAPAELARQLTITVEMDNSATDQMRSAA</sequence>
<protein>
    <submittedName>
        <fullName evidence="1">Uncharacterized protein</fullName>
    </submittedName>
</protein>
<evidence type="ECO:0000313" key="2">
    <source>
        <dbReference type="Proteomes" id="UP001500751"/>
    </source>
</evidence>
<gene>
    <name evidence="1" type="ORF">GCM10009839_58690</name>
</gene>
<keyword evidence="2" id="KW-1185">Reference proteome</keyword>
<dbReference type="Proteomes" id="UP001500751">
    <property type="component" value="Unassembled WGS sequence"/>
</dbReference>
<proteinExistence type="predicted"/>
<evidence type="ECO:0000313" key="1">
    <source>
        <dbReference type="EMBL" id="GAA2046538.1"/>
    </source>
</evidence>
<accession>A0ABP5GH88</accession>
<organism evidence="1 2">
    <name type="scientific">Catenulispora yoronensis</name>
    <dbReference type="NCBI Taxonomy" id="450799"/>
    <lineage>
        <taxon>Bacteria</taxon>
        <taxon>Bacillati</taxon>
        <taxon>Actinomycetota</taxon>
        <taxon>Actinomycetes</taxon>
        <taxon>Catenulisporales</taxon>
        <taxon>Catenulisporaceae</taxon>
        <taxon>Catenulispora</taxon>
    </lineage>
</organism>
<name>A0ABP5GH88_9ACTN</name>
<comment type="caution">
    <text evidence="1">The sequence shown here is derived from an EMBL/GenBank/DDBJ whole genome shotgun (WGS) entry which is preliminary data.</text>
</comment>
<dbReference type="EMBL" id="BAAAQN010000041">
    <property type="protein sequence ID" value="GAA2046538.1"/>
    <property type="molecule type" value="Genomic_DNA"/>
</dbReference>